<dbReference type="RefSeq" id="WP_089685942.1">
    <property type="nucleotide sequence ID" value="NZ_FNFO01000010.1"/>
</dbReference>
<sequence length="252" mass="26963">MQKKLTLVGAGPGDPELISLKGVRALQQADVVLYDALVHPDLLEYVSPRAHQVFVGKRAGHHYLAQEEINRLIVQYATQYGHVVRLKGGDPFVFGRGHEELTYAREHGLEVSVVPGISSATSLAALQEVPLTCRGVNESFWVLTGTTKAGTLSEDVALAARSSATVIVLMGVNKLTEIAAQFSTRGKGDLPVMIIQNGSLPDERVILGTVDTIVSIAQTEGIGSPAILVFGQVVALHPKFTLEYALSYAQPA</sequence>
<evidence type="ECO:0000256" key="3">
    <source>
        <dbReference type="ARBA" id="ARBA00022603"/>
    </source>
</evidence>
<dbReference type="PROSITE" id="PS00840">
    <property type="entry name" value="SUMT_2"/>
    <property type="match status" value="1"/>
</dbReference>
<dbReference type="OrthoDB" id="9815856at2"/>
<dbReference type="Gene3D" id="3.40.1010.10">
    <property type="entry name" value="Cobalt-precorrin-4 Transmethylase, Domain 1"/>
    <property type="match status" value="1"/>
</dbReference>
<evidence type="ECO:0000256" key="7">
    <source>
        <dbReference type="ARBA" id="ARBA00025705"/>
    </source>
</evidence>
<dbReference type="Pfam" id="PF00590">
    <property type="entry name" value="TP_methylase"/>
    <property type="match status" value="1"/>
</dbReference>
<keyword evidence="4 8" id="KW-0808">Transferase</keyword>
<dbReference type="InterPro" id="IPR000878">
    <property type="entry name" value="4pyrrol_Mease"/>
</dbReference>
<dbReference type="InterPro" id="IPR006366">
    <property type="entry name" value="CobA/CysG_C"/>
</dbReference>
<evidence type="ECO:0000313" key="11">
    <source>
        <dbReference type="Proteomes" id="UP000198510"/>
    </source>
</evidence>
<dbReference type="InterPro" id="IPR050161">
    <property type="entry name" value="Siro_Cobalamin_biosynth"/>
</dbReference>
<keyword evidence="11" id="KW-1185">Reference proteome</keyword>
<dbReference type="NCBIfam" id="NF004790">
    <property type="entry name" value="PRK06136.1"/>
    <property type="match status" value="1"/>
</dbReference>
<keyword evidence="6" id="KW-0627">Porphyrin biosynthesis</keyword>
<dbReference type="PANTHER" id="PTHR45790:SF3">
    <property type="entry name" value="S-ADENOSYL-L-METHIONINE-DEPENDENT UROPORPHYRINOGEN III METHYLTRANSFERASE, CHLOROPLASTIC"/>
    <property type="match status" value="1"/>
</dbReference>
<dbReference type="EC" id="2.1.1.107" evidence="2"/>
<gene>
    <name evidence="10" type="ORF">SAMN05421823_1103</name>
</gene>
<evidence type="ECO:0000259" key="9">
    <source>
        <dbReference type="Pfam" id="PF00590"/>
    </source>
</evidence>
<accession>A0A1G9Q167</accession>
<dbReference type="PANTHER" id="PTHR45790">
    <property type="entry name" value="SIROHEME SYNTHASE-RELATED"/>
    <property type="match status" value="1"/>
</dbReference>
<evidence type="ECO:0000256" key="2">
    <source>
        <dbReference type="ARBA" id="ARBA00012162"/>
    </source>
</evidence>
<dbReference type="AlphaFoldDB" id="A0A1G9Q167"/>
<dbReference type="InterPro" id="IPR003043">
    <property type="entry name" value="Uropor_MeTrfase_CS"/>
</dbReference>
<dbReference type="SUPFAM" id="SSF53790">
    <property type="entry name" value="Tetrapyrrole methylase"/>
    <property type="match status" value="1"/>
</dbReference>
<feature type="domain" description="Tetrapyrrole methylase" evidence="9">
    <location>
        <begin position="4"/>
        <end position="213"/>
    </location>
</feature>
<evidence type="ECO:0000256" key="5">
    <source>
        <dbReference type="ARBA" id="ARBA00022691"/>
    </source>
</evidence>
<keyword evidence="3 8" id="KW-0489">Methyltransferase</keyword>
<dbReference type="GO" id="GO:0004851">
    <property type="term" value="F:uroporphyrin-III C-methyltransferase activity"/>
    <property type="evidence" value="ECO:0007669"/>
    <property type="project" value="UniProtKB-EC"/>
</dbReference>
<protein>
    <recommendedName>
        <fullName evidence="2">uroporphyrinogen-III C-methyltransferase</fullName>
        <ecNumber evidence="2">2.1.1.107</ecNumber>
    </recommendedName>
</protein>
<organism evidence="10 11">
    <name type="scientific">Catalinimonas alkaloidigena</name>
    <dbReference type="NCBI Taxonomy" id="1075417"/>
    <lineage>
        <taxon>Bacteria</taxon>
        <taxon>Pseudomonadati</taxon>
        <taxon>Bacteroidota</taxon>
        <taxon>Cytophagia</taxon>
        <taxon>Cytophagales</taxon>
        <taxon>Catalimonadaceae</taxon>
        <taxon>Catalinimonas</taxon>
    </lineage>
</organism>
<dbReference type="STRING" id="1075417.SAMN05421823_1103"/>
<reference evidence="10 11" key="1">
    <citation type="submission" date="2016-10" db="EMBL/GenBank/DDBJ databases">
        <authorList>
            <person name="de Groot N.N."/>
        </authorList>
    </citation>
    <scope>NUCLEOTIDE SEQUENCE [LARGE SCALE GENOMIC DNA]</scope>
    <source>
        <strain evidence="10 11">DSM 25186</strain>
    </source>
</reference>
<dbReference type="CDD" id="cd11642">
    <property type="entry name" value="SUMT"/>
    <property type="match status" value="1"/>
</dbReference>
<dbReference type="InterPro" id="IPR014777">
    <property type="entry name" value="4pyrrole_Mease_sub1"/>
</dbReference>
<comment type="pathway">
    <text evidence="7">Porphyrin-containing compound metabolism; siroheme biosynthesis; precorrin-2 from uroporphyrinogen III: step 1/1.</text>
</comment>
<name>A0A1G9Q167_9BACT</name>
<evidence type="ECO:0000313" key="10">
    <source>
        <dbReference type="EMBL" id="SDM04736.1"/>
    </source>
</evidence>
<evidence type="ECO:0000256" key="6">
    <source>
        <dbReference type="ARBA" id="ARBA00023244"/>
    </source>
</evidence>
<comment type="similarity">
    <text evidence="1 8">Belongs to the precorrin methyltransferase family.</text>
</comment>
<dbReference type="Gene3D" id="3.30.950.10">
    <property type="entry name" value="Methyltransferase, Cobalt-precorrin-4 Transmethylase, Domain 2"/>
    <property type="match status" value="1"/>
</dbReference>
<dbReference type="GO" id="GO:0019354">
    <property type="term" value="P:siroheme biosynthetic process"/>
    <property type="evidence" value="ECO:0007669"/>
    <property type="project" value="InterPro"/>
</dbReference>
<dbReference type="InterPro" id="IPR014776">
    <property type="entry name" value="4pyrrole_Mease_sub2"/>
</dbReference>
<proteinExistence type="inferred from homology"/>
<dbReference type="GO" id="GO:0032259">
    <property type="term" value="P:methylation"/>
    <property type="evidence" value="ECO:0007669"/>
    <property type="project" value="UniProtKB-KW"/>
</dbReference>
<dbReference type="EMBL" id="FNFO01000010">
    <property type="protein sequence ID" value="SDM04736.1"/>
    <property type="molecule type" value="Genomic_DNA"/>
</dbReference>
<dbReference type="InterPro" id="IPR035996">
    <property type="entry name" value="4pyrrol_Methylase_sf"/>
</dbReference>
<dbReference type="FunFam" id="3.40.1010.10:FF:000001">
    <property type="entry name" value="Siroheme synthase"/>
    <property type="match status" value="1"/>
</dbReference>
<dbReference type="Proteomes" id="UP000198510">
    <property type="component" value="Unassembled WGS sequence"/>
</dbReference>
<keyword evidence="5" id="KW-0949">S-adenosyl-L-methionine</keyword>
<evidence type="ECO:0000256" key="1">
    <source>
        <dbReference type="ARBA" id="ARBA00005879"/>
    </source>
</evidence>
<evidence type="ECO:0000256" key="4">
    <source>
        <dbReference type="ARBA" id="ARBA00022679"/>
    </source>
</evidence>
<dbReference type="NCBIfam" id="TIGR01469">
    <property type="entry name" value="cobA_cysG_Cterm"/>
    <property type="match status" value="1"/>
</dbReference>
<evidence type="ECO:0000256" key="8">
    <source>
        <dbReference type="RuleBase" id="RU003960"/>
    </source>
</evidence>